<dbReference type="STRING" id="56193.YP76_20495"/>
<dbReference type="PANTHER" id="PTHR11999">
    <property type="entry name" value="GROUP II PYRIDOXAL-5-PHOSPHATE DECARBOXYLASE"/>
    <property type="match status" value="1"/>
</dbReference>
<dbReference type="EMBL" id="LBIC01000010">
    <property type="protein sequence ID" value="KKW90375.1"/>
    <property type="molecule type" value="Genomic_DNA"/>
</dbReference>
<gene>
    <name evidence="8" type="ORF">YP76_20495</name>
</gene>
<dbReference type="InterPro" id="IPR015421">
    <property type="entry name" value="PyrdxlP-dep_Trfase_major"/>
</dbReference>
<evidence type="ECO:0000256" key="1">
    <source>
        <dbReference type="ARBA" id="ARBA00001933"/>
    </source>
</evidence>
<dbReference type="Gene3D" id="3.40.640.10">
    <property type="entry name" value="Type I PLP-dependent aspartate aminotransferase-like (Major domain)"/>
    <property type="match status" value="1"/>
</dbReference>
<dbReference type="AlphaFoldDB" id="A0A0M3AKK5"/>
<proteinExistence type="inferred from homology"/>
<dbReference type="GO" id="GO:0016831">
    <property type="term" value="F:carboxy-lyase activity"/>
    <property type="evidence" value="ECO:0007669"/>
    <property type="project" value="UniProtKB-KW"/>
</dbReference>
<dbReference type="PATRIC" id="fig|56193.3.peg.4305"/>
<dbReference type="PANTHER" id="PTHR11999:SF70">
    <property type="entry name" value="MIP05841P"/>
    <property type="match status" value="1"/>
</dbReference>
<dbReference type="InterPro" id="IPR015424">
    <property type="entry name" value="PyrdxlP-dep_Trfase"/>
</dbReference>
<dbReference type="InterPro" id="IPR015422">
    <property type="entry name" value="PyrdxlP-dep_Trfase_small"/>
</dbReference>
<organism evidence="8 9">
    <name type="scientific">Sphingobium chungbukense</name>
    <dbReference type="NCBI Taxonomy" id="56193"/>
    <lineage>
        <taxon>Bacteria</taxon>
        <taxon>Pseudomonadati</taxon>
        <taxon>Pseudomonadota</taxon>
        <taxon>Alphaproteobacteria</taxon>
        <taxon>Sphingomonadales</taxon>
        <taxon>Sphingomonadaceae</taxon>
        <taxon>Sphingobium</taxon>
    </lineage>
</organism>
<evidence type="ECO:0000313" key="8">
    <source>
        <dbReference type="EMBL" id="KKW90375.1"/>
    </source>
</evidence>
<keyword evidence="9" id="KW-1185">Reference proteome</keyword>
<dbReference type="Proteomes" id="UP000033874">
    <property type="component" value="Unassembled WGS sequence"/>
</dbReference>
<dbReference type="GO" id="GO:0030170">
    <property type="term" value="F:pyridoxal phosphate binding"/>
    <property type="evidence" value="ECO:0007669"/>
    <property type="project" value="InterPro"/>
</dbReference>
<dbReference type="Pfam" id="PF00282">
    <property type="entry name" value="Pyridoxal_deC"/>
    <property type="match status" value="1"/>
</dbReference>
<dbReference type="RefSeq" id="WP_046765461.1">
    <property type="nucleotide sequence ID" value="NZ_LBIC01000010.1"/>
</dbReference>
<name>A0A0M3AKK5_9SPHN</name>
<sequence>MEYVLDQLNGSAATSDSDEIHLLRDADERARAYTATIAGRRAWPAREALGVLSAFKEDFPQSGMTAEDTLRLLDEVGSPATSASTGPNYFGYVIGGVLPAAAAAERMVLAWDQRASTFDSSPVSDAIETQAARWILEALDLPRTAGVGFGTSATACTIACLAAARRSVLARAGWNWDRHGAKGAPDVKVMLPETAHVAVIKALRILGFGLDNLIRLPVDDAGRAIVEQVPDADDLTILCLQAGEVNTGSFDHFAKLIPMAQARGAWVHVDGAFGLWARASSSRALCDGVEEADSWTADGHKWLNTPYDGAFAICREASDMATAMSSEAVYAPASASAQQNLTLEFSRRARGIPIWAALRTLGRDGLRELVDRNISQAQHVAQRLRAEGYEILNEVVLNQVLVRAGDDDCTQHICRAAQESGVAWFGMTRWEGRPAFRLSFSSWRTSQENLNRLVELLVGLFRDTKV</sequence>
<keyword evidence="4 6" id="KW-0663">Pyridoxal phosphate</keyword>
<dbReference type="InterPro" id="IPR010977">
    <property type="entry name" value="Aromatic_deC"/>
</dbReference>
<evidence type="ECO:0000256" key="7">
    <source>
        <dbReference type="RuleBase" id="RU000382"/>
    </source>
</evidence>
<evidence type="ECO:0000256" key="4">
    <source>
        <dbReference type="ARBA" id="ARBA00022898"/>
    </source>
</evidence>
<comment type="cofactor">
    <cofactor evidence="1 6 7">
        <name>pyridoxal 5'-phosphate</name>
        <dbReference type="ChEBI" id="CHEBI:597326"/>
    </cofactor>
</comment>
<dbReference type="SUPFAM" id="SSF53383">
    <property type="entry name" value="PLP-dependent transferases"/>
    <property type="match status" value="1"/>
</dbReference>
<keyword evidence="3" id="KW-0210">Decarboxylase</keyword>
<protein>
    <submittedName>
        <fullName evidence="8">Pyridoxal-dependent decarboxylase</fullName>
    </submittedName>
</protein>
<evidence type="ECO:0000256" key="6">
    <source>
        <dbReference type="PIRSR" id="PIRSR602129-50"/>
    </source>
</evidence>
<dbReference type="InterPro" id="IPR002129">
    <property type="entry name" value="PyrdxlP-dep_de-COase"/>
</dbReference>
<accession>A0A0M3AKK5</accession>
<evidence type="ECO:0000256" key="2">
    <source>
        <dbReference type="ARBA" id="ARBA00009533"/>
    </source>
</evidence>
<reference evidence="8 9" key="1">
    <citation type="submission" date="2015-04" db="EMBL/GenBank/DDBJ databases">
        <title>Genome sequence of aromatic hydrocarbons-degrading Sphingobium chungbukense DJ77.</title>
        <authorList>
            <person name="Kim Y.-C."/>
            <person name="Chae J.-C."/>
        </authorList>
    </citation>
    <scope>NUCLEOTIDE SEQUENCE [LARGE SCALE GENOMIC DNA]</scope>
    <source>
        <strain evidence="8 9">DJ77</strain>
    </source>
</reference>
<dbReference type="Gene3D" id="3.90.1150.10">
    <property type="entry name" value="Aspartate Aminotransferase, domain 1"/>
    <property type="match status" value="1"/>
</dbReference>
<dbReference type="GO" id="GO:0019752">
    <property type="term" value="P:carboxylic acid metabolic process"/>
    <property type="evidence" value="ECO:0007669"/>
    <property type="project" value="InterPro"/>
</dbReference>
<evidence type="ECO:0000256" key="5">
    <source>
        <dbReference type="ARBA" id="ARBA00023239"/>
    </source>
</evidence>
<evidence type="ECO:0000256" key="3">
    <source>
        <dbReference type="ARBA" id="ARBA00022793"/>
    </source>
</evidence>
<comment type="caution">
    <text evidence="8">The sequence shown here is derived from an EMBL/GenBank/DDBJ whole genome shotgun (WGS) entry which is preliminary data.</text>
</comment>
<feature type="modified residue" description="N6-(pyridoxal phosphate)lysine" evidence="6">
    <location>
        <position position="301"/>
    </location>
</feature>
<evidence type="ECO:0000313" key="9">
    <source>
        <dbReference type="Proteomes" id="UP000033874"/>
    </source>
</evidence>
<comment type="similarity">
    <text evidence="2 7">Belongs to the group II decarboxylase family.</text>
</comment>
<keyword evidence="5 7" id="KW-0456">Lyase</keyword>